<sequence length="266" mass="30425">MVGMKPRFLNFLILIVPFVEVINSLVERADMFRFGRVNNDTEYMGHHVYRAVPLTQGFKYFNTVYNTLYIHDQGIISFKDEPLSMTPRCEQSSDPAIYPFWAHNLATIEGQIFYRQTNNSIETAKASDEVNIAFPRLGPLRMQWVLIVTWEDTTPHGNMAECVMANNTFQAILTTDGVYSFVIVYYNQIQYTTDHFLGPDCSTDNVRGHARVGINFGILNQYLNVQGSCTRSIANIGHSTNVCWPGKYVFKVEKFVPFFEILPLSS</sequence>
<evidence type="ECO:0000256" key="1">
    <source>
        <dbReference type="ARBA" id="ARBA00023157"/>
    </source>
</evidence>
<dbReference type="OrthoDB" id="6236007at2759"/>
<comment type="caution">
    <text evidence="4">The sequence shown here is derived from an EMBL/GenBank/DDBJ whole genome shotgun (WGS) entry which is preliminary data.</text>
</comment>
<protein>
    <submittedName>
        <fullName evidence="4">Sushi, nidogen and EGF-like domain-containing protein 1</fullName>
    </submittedName>
</protein>
<feature type="signal peptide" evidence="2">
    <location>
        <begin position="1"/>
        <end position="24"/>
    </location>
</feature>
<reference evidence="4 5" key="1">
    <citation type="submission" date="2015-12" db="EMBL/GenBank/DDBJ databases">
        <title>The genome of Folsomia candida.</title>
        <authorList>
            <person name="Faddeeva A."/>
            <person name="Derks M.F."/>
            <person name="Anvar Y."/>
            <person name="Smit S."/>
            <person name="Van Straalen N."/>
            <person name="Roelofs D."/>
        </authorList>
    </citation>
    <scope>NUCLEOTIDE SEQUENCE [LARGE SCALE GENOMIC DNA]</scope>
    <source>
        <strain evidence="4 5">VU population</strain>
        <tissue evidence="4">Whole body</tissue>
    </source>
</reference>
<evidence type="ECO:0000313" key="4">
    <source>
        <dbReference type="EMBL" id="OXA53536.1"/>
    </source>
</evidence>
<gene>
    <name evidence="4" type="ORF">Fcan01_11516</name>
</gene>
<dbReference type="OMA" id="TWERIAY"/>
<keyword evidence="2" id="KW-0732">Signal</keyword>
<dbReference type="AlphaFoldDB" id="A0A226EA75"/>
<evidence type="ECO:0000256" key="2">
    <source>
        <dbReference type="SAM" id="SignalP"/>
    </source>
</evidence>
<evidence type="ECO:0000313" key="5">
    <source>
        <dbReference type="Proteomes" id="UP000198287"/>
    </source>
</evidence>
<dbReference type="PROSITE" id="PS51220">
    <property type="entry name" value="NIDO"/>
    <property type="match status" value="1"/>
</dbReference>
<dbReference type="InterPro" id="IPR051495">
    <property type="entry name" value="Epithelial_Barrier/Signaling"/>
</dbReference>
<dbReference type="Pfam" id="PF06119">
    <property type="entry name" value="NIDO"/>
    <property type="match status" value="1"/>
</dbReference>
<feature type="domain" description="NIDO" evidence="3">
    <location>
        <begin position="99"/>
        <end position="255"/>
    </location>
</feature>
<dbReference type="PANTHER" id="PTHR13802">
    <property type="entry name" value="MUCIN 4-RELATED"/>
    <property type="match status" value="1"/>
</dbReference>
<keyword evidence="5" id="KW-1185">Reference proteome</keyword>
<dbReference type="InterPro" id="IPR003886">
    <property type="entry name" value="NIDO_dom"/>
</dbReference>
<name>A0A226EA75_FOLCA</name>
<dbReference type="EMBL" id="LNIX01000005">
    <property type="protein sequence ID" value="OXA53536.1"/>
    <property type="molecule type" value="Genomic_DNA"/>
</dbReference>
<dbReference type="GO" id="GO:0007160">
    <property type="term" value="P:cell-matrix adhesion"/>
    <property type="evidence" value="ECO:0007669"/>
    <property type="project" value="InterPro"/>
</dbReference>
<accession>A0A226EA75</accession>
<dbReference type="PANTHER" id="PTHR13802:SF52">
    <property type="entry name" value="MUCIN-4"/>
    <property type="match status" value="1"/>
</dbReference>
<feature type="chain" id="PRO_5012646553" evidence="2">
    <location>
        <begin position="25"/>
        <end position="266"/>
    </location>
</feature>
<organism evidence="4 5">
    <name type="scientific">Folsomia candida</name>
    <name type="common">Springtail</name>
    <dbReference type="NCBI Taxonomy" id="158441"/>
    <lineage>
        <taxon>Eukaryota</taxon>
        <taxon>Metazoa</taxon>
        <taxon>Ecdysozoa</taxon>
        <taxon>Arthropoda</taxon>
        <taxon>Hexapoda</taxon>
        <taxon>Collembola</taxon>
        <taxon>Entomobryomorpha</taxon>
        <taxon>Isotomoidea</taxon>
        <taxon>Isotomidae</taxon>
        <taxon>Proisotominae</taxon>
        <taxon>Folsomia</taxon>
    </lineage>
</organism>
<dbReference type="SMART" id="SM00539">
    <property type="entry name" value="NIDO"/>
    <property type="match status" value="1"/>
</dbReference>
<dbReference type="Proteomes" id="UP000198287">
    <property type="component" value="Unassembled WGS sequence"/>
</dbReference>
<evidence type="ECO:0000259" key="3">
    <source>
        <dbReference type="PROSITE" id="PS51220"/>
    </source>
</evidence>
<dbReference type="STRING" id="158441.A0A226EA75"/>
<proteinExistence type="predicted"/>
<keyword evidence="1" id="KW-1015">Disulfide bond</keyword>